<protein>
    <submittedName>
        <fullName evidence="1">Uncharacterized protein</fullName>
    </submittedName>
</protein>
<sequence length="73" mass="8452">MMVMMCILVTPWVFDDWNRMNIFSLHFKSGEKWCKLIIDSGVGSCGALRGGGVNKGSLNFFELFIKYETRYYV</sequence>
<name>A0ABR2N385_9ASPA</name>
<keyword evidence="2" id="KW-1185">Reference proteome</keyword>
<evidence type="ECO:0000313" key="2">
    <source>
        <dbReference type="Proteomes" id="UP001412067"/>
    </source>
</evidence>
<reference evidence="1 2" key="1">
    <citation type="journal article" date="2022" name="Nat. Plants">
        <title>Genomes of leafy and leafless Platanthera orchids illuminate the evolution of mycoheterotrophy.</title>
        <authorList>
            <person name="Li M.H."/>
            <person name="Liu K.W."/>
            <person name="Li Z."/>
            <person name="Lu H.C."/>
            <person name="Ye Q.L."/>
            <person name="Zhang D."/>
            <person name="Wang J.Y."/>
            <person name="Li Y.F."/>
            <person name="Zhong Z.M."/>
            <person name="Liu X."/>
            <person name="Yu X."/>
            <person name="Liu D.K."/>
            <person name="Tu X.D."/>
            <person name="Liu B."/>
            <person name="Hao Y."/>
            <person name="Liao X.Y."/>
            <person name="Jiang Y.T."/>
            <person name="Sun W.H."/>
            <person name="Chen J."/>
            <person name="Chen Y.Q."/>
            <person name="Ai Y."/>
            <person name="Zhai J.W."/>
            <person name="Wu S.S."/>
            <person name="Zhou Z."/>
            <person name="Hsiao Y.Y."/>
            <person name="Wu W.L."/>
            <person name="Chen Y.Y."/>
            <person name="Lin Y.F."/>
            <person name="Hsu J.L."/>
            <person name="Li C.Y."/>
            <person name="Wang Z.W."/>
            <person name="Zhao X."/>
            <person name="Zhong W.Y."/>
            <person name="Ma X.K."/>
            <person name="Ma L."/>
            <person name="Huang J."/>
            <person name="Chen G.Z."/>
            <person name="Huang M.Z."/>
            <person name="Huang L."/>
            <person name="Peng D.H."/>
            <person name="Luo Y.B."/>
            <person name="Zou S.Q."/>
            <person name="Chen S.P."/>
            <person name="Lan S."/>
            <person name="Tsai W.C."/>
            <person name="Van de Peer Y."/>
            <person name="Liu Z.J."/>
        </authorList>
    </citation>
    <scope>NUCLEOTIDE SEQUENCE [LARGE SCALE GENOMIC DNA]</scope>
    <source>
        <strain evidence="1">Lor288</strain>
    </source>
</reference>
<dbReference type="EMBL" id="JBBWWR010000002">
    <property type="protein sequence ID" value="KAK8970509.1"/>
    <property type="molecule type" value="Genomic_DNA"/>
</dbReference>
<dbReference type="Proteomes" id="UP001412067">
    <property type="component" value="Unassembled WGS sequence"/>
</dbReference>
<gene>
    <name evidence="1" type="ORF">KSP40_PGU002848</name>
</gene>
<proteinExistence type="predicted"/>
<evidence type="ECO:0000313" key="1">
    <source>
        <dbReference type="EMBL" id="KAK8970509.1"/>
    </source>
</evidence>
<organism evidence="1 2">
    <name type="scientific">Platanthera guangdongensis</name>
    <dbReference type="NCBI Taxonomy" id="2320717"/>
    <lineage>
        <taxon>Eukaryota</taxon>
        <taxon>Viridiplantae</taxon>
        <taxon>Streptophyta</taxon>
        <taxon>Embryophyta</taxon>
        <taxon>Tracheophyta</taxon>
        <taxon>Spermatophyta</taxon>
        <taxon>Magnoliopsida</taxon>
        <taxon>Liliopsida</taxon>
        <taxon>Asparagales</taxon>
        <taxon>Orchidaceae</taxon>
        <taxon>Orchidoideae</taxon>
        <taxon>Orchideae</taxon>
        <taxon>Orchidinae</taxon>
        <taxon>Platanthera</taxon>
    </lineage>
</organism>
<comment type="caution">
    <text evidence="1">The sequence shown here is derived from an EMBL/GenBank/DDBJ whole genome shotgun (WGS) entry which is preliminary data.</text>
</comment>
<accession>A0ABR2N385</accession>